<dbReference type="Pfam" id="PF00271">
    <property type="entry name" value="Helicase_C"/>
    <property type="match status" value="1"/>
</dbReference>
<dbReference type="PANTHER" id="PTHR10799">
    <property type="entry name" value="SNF2/RAD54 HELICASE FAMILY"/>
    <property type="match status" value="1"/>
</dbReference>
<dbReference type="PROSITE" id="PS51194">
    <property type="entry name" value="HELICASE_CTER"/>
    <property type="match status" value="1"/>
</dbReference>
<feature type="domain" description="Helicase C-terminal" evidence="5">
    <location>
        <begin position="958"/>
        <end position="1109"/>
    </location>
</feature>
<dbReference type="RefSeq" id="WP_283371268.1">
    <property type="nucleotide sequence ID" value="NZ_JASHID010000017.1"/>
</dbReference>
<dbReference type="PROSITE" id="PS51192">
    <property type="entry name" value="HELICASE_ATP_BIND_1"/>
    <property type="match status" value="1"/>
</dbReference>
<evidence type="ECO:0000259" key="4">
    <source>
        <dbReference type="PROSITE" id="PS51192"/>
    </source>
</evidence>
<dbReference type="InterPro" id="IPR027417">
    <property type="entry name" value="P-loop_NTPase"/>
</dbReference>
<evidence type="ECO:0000256" key="2">
    <source>
        <dbReference type="PROSITE-ProRule" id="PRU00325"/>
    </source>
</evidence>
<dbReference type="InterPro" id="IPR038718">
    <property type="entry name" value="SNF2-like_sf"/>
</dbReference>
<dbReference type="SMART" id="SM00487">
    <property type="entry name" value="DEXDc"/>
    <property type="match status" value="1"/>
</dbReference>
<evidence type="ECO:0000259" key="3">
    <source>
        <dbReference type="PROSITE" id="PS50966"/>
    </source>
</evidence>
<sequence length="1124" mass="131477">MNSVHRSAFVNDPRNVYTIPAFSIHLLNEILIIQHSESVPDTSIRGFFDLQVGHIEINWVVFEHPMGYLVQVNQVAGTLQTHCNCSGSKIKMCDHQAQALHNVHKHQDLLIFFDEALRFRKMRAKAYDYGLEAEPDLMKYFRIHYQEKQAHILPKNSALFAFTNDTKVALQDQLLSANHWQHLPNSSAQENLIVVFKLHKYFDHFHLELYQADFTKEGKPKNPLISRAPLDKIWQIEEPDVLKFFMAVARFQHNYEQTPPEEDLASLKALVKNPLALPIFYHNHKTSVNIASQSIVPVQLSTLPIELQLEVFQQDEMYEVKVYLQVNGQVYPLQDLTLKYGYFIQIHQTMYLVDNLHFLKVIAFFRRHNYYLVLHESKYTEFQKEILDPLERHVRVKYSYLKPASPEQIQEVNLNQSLVRMIYLSEYEDYILLTPTMVYGEVEIPVLSKKQLYAIDRKGKPFALPRNEPEEQRFLGILIRQHPDFEEQLHQESFYLHRKRFLENEWFLDAFEVWREQQIKILGFNQFKKSRLNAHKANVSVVVNSGMNWFDTTIKIQFGKQRVSLKHLQKTIKNKEKYVTLDDGSLGILPEAWVSKFADYFEAGEIIEDTLRVPQSRLGSLEELFDAEMLTREVKALSQDFRDKIENLDKIAPIPVTSSLHAQLRGYQSEGLNWLAYLNQLSLGGVLADDMGLGKTLQVLALFLWQKEKSTLKTNLVVVPTTLIFNWLQEIKKFAPSLKVLVMHGPNRPENTLGFEEYDVVITTYHTLLSDIKFLRKYLFNYIVLDESQAIKNPESQRYKAVCMLHGRHRLVMTGTPIENNTFDIYAQFSFACPGLLGTKRFFKEYYSMPIDKFKDLPRAQELQQKIKPFVLRRTKQQVAKELPEKTEMVLYCEMSTEQRRVYEAYEREFWDYLNTQKEGDIPKERLHILQGLTKLRQICNSPALLSDEEFYGHESAKLQVLIEEIENKSPKHKILVFSQFVEMLELVKKELQLRDIPFSYLTGQTTNRAKVVEQFQNDDQIRVFLISLKAGGIGLNLTQADYVYLIDPWWNPAVENQAIDRVYRIGQQKNVVAVRLICPDTIEEKMMVLQSNKQHLVNELIKTDQDMLQQMTKEDLLTLLKHG</sequence>
<dbReference type="InterPro" id="IPR014001">
    <property type="entry name" value="Helicase_ATP-bd"/>
</dbReference>
<dbReference type="SUPFAM" id="SSF52540">
    <property type="entry name" value="P-loop containing nucleoside triphosphate hydrolases"/>
    <property type="match status" value="2"/>
</dbReference>
<name>A0ABT6YSA0_9BACT</name>
<evidence type="ECO:0000313" key="6">
    <source>
        <dbReference type="EMBL" id="MDI9866451.1"/>
    </source>
</evidence>
<gene>
    <name evidence="6" type="ORF">QM480_19070</name>
</gene>
<dbReference type="Gene3D" id="3.40.50.300">
    <property type="entry name" value="P-loop containing nucleotide triphosphate hydrolases"/>
    <property type="match status" value="1"/>
</dbReference>
<dbReference type="Gene3D" id="3.40.50.10810">
    <property type="entry name" value="Tandem AAA-ATPase domain"/>
    <property type="match status" value="1"/>
</dbReference>
<dbReference type="EMBL" id="JASHID010000017">
    <property type="protein sequence ID" value="MDI9866451.1"/>
    <property type="molecule type" value="Genomic_DNA"/>
</dbReference>
<dbReference type="CDD" id="cd18012">
    <property type="entry name" value="DEXQc_arch_SWI2_SNF2"/>
    <property type="match status" value="1"/>
</dbReference>
<reference evidence="6 7" key="1">
    <citation type="submission" date="2023-05" db="EMBL/GenBank/DDBJ databases">
        <title>Novel species of genus Flectobacillus isolated from stream in China.</title>
        <authorList>
            <person name="Lu H."/>
        </authorList>
    </citation>
    <scope>NUCLEOTIDE SEQUENCE [LARGE SCALE GENOMIC DNA]</scope>
    <source>
        <strain evidence="6 7">DC10W</strain>
    </source>
</reference>
<keyword evidence="2" id="KW-0479">Metal-binding</keyword>
<comment type="caution">
    <text evidence="6">The sequence shown here is derived from an EMBL/GenBank/DDBJ whole genome shotgun (WGS) entry which is preliminary data.</text>
</comment>
<dbReference type="InterPro" id="IPR049730">
    <property type="entry name" value="SNF2/RAD54-like_C"/>
</dbReference>
<keyword evidence="1" id="KW-0378">Hydrolase</keyword>
<dbReference type="InterPro" id="IPR001650">
    <property type="entry name" value="Helicase_C-like"/>
</dbReference>
<keyword evidence="2" id="KW-0863">Zinc-finger</keyword>
<protein>
    <submittedName>
        <fullName evidence="6">SNF2-related protein</fullName>
    </submittedName>
</protein>
<feature type="domain" description="SWIM-type" evidence="3">
    <location>
        <begin position="68"/>
        <end position="104"/>
    </location>
</feature>
<proteinExistence type="predicted"/>
<keyword evidence="2" id="KW-0862">Zinc</keyword>
<dbReference type="SMART" id="SM00490">
    <property type="entry name" value="HELICc"/>
    <property type="match status" value="1"/>
</dbReference>
<accession>A0ABT6YSA0</accession>
<evidence type="ECO:0000259" key="5">
    <source>
        <dbReference type="PROSITE" id="PS51194"/>
    </source>
</evidence>
<dbReference type="InterPro" id="IPR000330">
    <property type="entry name" value="SNF2_N"/>
</dbReference>
<feature type="domain" description="Helicase ATP-binding" evidence="4">
    <location>
        <begin position="676"/>
        <end position="835"/>
    </location>
</feature>
<evidence type="ECO:0000256" key="1">
    <source>
        <dbReference type="ARBA" id="ARBA00022801"/>
    </source>
</evidence>
<keyword evidence="7" id="KW-1185">Reference proteome</keyword>
<organism evidence="6 7">
    <name type="scientific">Flectobacillus longus</name>
    <dbReference type="NCBI Taxonomy" id="2984207"/>
    <lineage>
        <taxon>Bacteria</taxon>
        <taxon>Pseudomonadati</taxon>
        <taxon>Bacteroidota</taxon>
        <taxon>Cytophagia</taxon>
        <taxon>Cytophagales</taxon>
        <taxon>Flectobacillaceae</taxon>
        <taxon>Flectobacillus</taxon>
    </lineage>
</organism>
<dbReference type="InterPro" id="IPR007527">
    <property type="entry name" value="Znf_SWIM"/>
</dbReference>
<dbReference type="PROSITE" id="PS50966">
    <property type="entry name" value="ZF_SWIM"/>
    <property type="match status" value="1"/>
</dbReference>
<dbReference type="Proteomes" id="UP001236569">
    <property type="component" value="Unassembled WGS sequence"/>
</dbReference>
<evidence type="ECO:0000313" key="7">
    <source>
        <dbReference type="Proteomes" id="UP001236569"/>
    </source>
</evidence>
<dbReference type="CDD" id="cd18793">
    <property type="entry name" value="SF2_C_SNF"/>
    <property type="match status" value="1"/>
</dbReference>
<dbReference type="Pfam" id="PF00176">
    <property type="entry name" value="SNF2-rel_dom"/>
    <property type="match status" value="1"/>
</dbReference>